<protein>
    <submittedName>
        <fullName evidence="1">Uncharacterized protein</fullName>
    </submittedName>
</protein>
<dbReference type="RefSeq" id="WP_116072853.1">
    <property type="nucleotide sequence ID" value="NZ_BONB01000010.1"/>
</dbReference>
<accession>A0A3D9ZUR8</accession>
<name>A0A3D9ZUR8_9ACTN</name>
<comment type="caution">
    <text evidence="1">The sequence shown here is derived from an EMBL/GenBank/DDBJ whole genome shotgun (WGS) entry which is preliminary data.</text>
</comment>
<sequence>MTGPAWLPAAVEVCCGEGGSWARPGEAFVTGCQLCKRSPSYWQRGRTAPYAVSALGSNVDQAALDARLAKIVADETWPEDLRAEAELAAEDGLEIQELTDDAIVTALNRRIVERDADRPVRR</sequence>
<dbReference type="OrthoDB" id="9900254at2"/>
<gene>
    <name evidence="1" type="ORF">DFJ67_7011</name>
</gene>
<dbReference type="AlphaFoldDB" id="A0A3D9ZUR8"/>
<keyword evidence="2" id="KW-1185">Reference proteome</keyword>
<dbReference type="EMBL" id="QUMQ01000001">
    <property type="protein sequence ID" value="REG00942.1"/>
    <property type="molecule type" value="Genomic_DNA"/>
</dbReference>
<evidence type="ECO:0000313" key="2">
    <source>
        <dbReference type="Proteomes" id="UP000256913"/>
    </source>
</evidence>
<proteinExistence type="predicted"/>
<dbReference type="Proteomes" id="UP000256913">
    <property type="component" value="Unassembled WGS sequence"/>
</dbReference>
<organism evidence="1 2">
    <name type="scientific">Asanoa ferruginea</name>
    <dbReference type="NCBI Taxonomy" id="53367"/>
    <lineage>
        <taxon>Bacteria</taxon>
        <taxon>Bacillati</taxon>
        <taxon>Actinomycetota</taxon>
        <taxon>Actinomycetes</taxon>
        <taxon>Micromonosporales</taxon>
        <taxon>Micromonosporaceae</taxon>
        <taxon>Asanoa</taxon>
    </lineage>
</organism>
<evidence type="ECO:0000313" key="1">
    <source>
        <dbReference type="EMBL" id="REG00942.1"/>
    </source>
</evidence>
<reference evidence="1 2" key="1">
    <citation type="submission" date="2018-08" db="EMBL/GenBank/DDBJ databases">
        <title>Sequencing the genomes of 1000 actinobacteria strains.</title>
        <authorList>
            <person name="Klenk H.-P."/>
        </authorList>
    </citation>
    <scope>NUCLEOTIDE SEQUENCE [LARGE SCALE GENOMIC DNA]</scope>
    <source>
        <strain evidence="1 2">DSM 44099</strain>
    </source>
</reference>